<reference evidence="2" key="1">
    <citation type="journal article" date="2020" name="Stud. Mycol.">
        <title>101 Dothideomycetes genomes: a test case for predicting lifestyles and emergence of pathogens.</title>
        <authorList>
            <person name="Haridas S."/>
            <person name="Albert R."/>
            <person name="Binder M."/>
            <person name="Bloem J."/>
            <person name="Labutti K."/>
            <person name="Salamov A."/>
            <person name="Andreopoulos B."/>
            <person name="Baker S."/>
            <person name="Barry K."/>
            <person name="Bills G."/>
            <person name="Bluhm B."/>
            <person name="Cannon C."/>
            <person name="Castanera R."/>
            <person name="Culley D."/>
            <person name="Daum C."/>
            <person name="Ezra D."/>
            <person name="Gonzalez J."/>
            <person name="Henrissat B."/>
            <person name="Kuo A."/>
            <person name="Liang C."/>
            <person name="Lipzen A."/>
            <person name="Lutzoni F."/>
            <person name="Magnuson J."/>
            <person name="Mondo S."/>
            <person name="Nolan M."/>
            <person name="Ohm R."/>
            <person name="Pangilinan J."/>
            <person name="Park H.-J."/>
            <person name="Ramirez L."/>
            <person name="Alfaro M."/>
            <person name="Sun H."/>
            <person name="Tritt A."/>
            <person name="Yoshinaga Y."/>
            <person name="Zwiers L.-H."/>
            <person name="Turgeon B."/>
            <person name="Goodwin S."/>
            <person name="Spatafora J."/>
            <person name="Crous P."/>
            <person name="Grigoriev I."/>
        </authorList>
    </citation>
    <scope>NUCLEOTIDE SEQUENCE</scope>
    <source>
        <strain evidence="2">CBS 122681</strain>
    </source>
</reference>
<accession>A0A6A6SYE0</accession>
<dbReference type="AlphaFoldDB" id="A0A6A6SYE0"/>
<evidence type="ECO:0000256" key="1">
    <source>
        <dbReference type="SAM" id="MobiDB-lite"/>
    </source>
</evidence>
<keyword evidence="3" id="KW-1185">Reference proteome</keyword>
<organism evidence="2 3">
    <name type="scientific">Lophiostoma macrostomum CBS 122681</name>
    <dbReference type="NCBI Taxonomy" id="1314788"/>
    <lineage>
        <taxon>Eukaryota</taxon>
        <taxon>Fungi</taxon>
        <taxon>Dikarya</taxon>
        <taxon>Ascomycota</taxon>
        <taxon>Pezizomycotina</taxon>
        <taxon>Dothideomycetes</taxon>
        <taxon>Pleosporomycetidae</taxon>
        <taxon>Pleosporales</taxon>
        <taxon>Lophiostomataceae</taxon>
        <taxon>Lophiostoma</taxon>
    </lineage>
</organism>
<feature type="compositionally biased region" description="Basic and acidic residues" evidence="1">
    <location>
        <begin position="244"/>
        <end position="255"/>
    </location>
</feature>
<name>A0A6A6SYE0_9PLEO</name>
<proteinExistence type="predicted"/>
<evidence type="ECO:0000313" key="3">
    <source>
        <dbReference type="Proteomes" id="UP000799324"/>
    </source>
</evidence>
<sequence length="623" mass="66745">MSAPSTDNKLFKIGLEGCIVGLRSFSISRSPGEGPENNNTHKIHAARAISASHVLPSTSFAADNALLQPSTSSQAQPVTMNRAALHGAPRGGVPVYGNQDARSGLAVQPAATATPVKLKKAAVKIVGRPGAVAHPPTPVVAKAPPAQKGPPGPPAHMAFPAQIIQLKPFEELKVETPVKSPSADAEGSRDLDELFARLTAGSPSPYPTPASMVKDPVAATPIADAFAEDVPAVDTPSRSPKKPLGHDGGKNRSRTEGSPTTVVASPEDLEGQYLQKALAYLQKLPGHQHTPAAIAKSAAKKLQDLSTPASIGGSALNVESMKQKYAEAVVGYLSGLGAHGKEIPDTQAVLNMLEERNANFFHLCSRLIDAGVLSIEDNLDEVNGLCKSLLEAFPVEATRQAASPDNHKKPVSYDPMDKVEAWPSQEKRENVAGCRTVLLKNIGHIKTINQLQSLVWGGRLESLSLTEAGKDYGLIKFLTADACDKYFSDTENGVIVPGDATKTVIFVERQPGLNSINDLLRNCIEGDATRCVRALDADADWSDAVLLNFARGTNKLKREVDRIKRGKTARGRYYIEFRFANIYHALNFKREITEGEDWEHCTVGYGPDPCDLAKGVHIKDEDE</sequence>
<evidence type="ECO:0000313" key="2">
    <source>
        <dbReference type="EMBL" id="KAF2652725.1"/>
    </source>
</evidence>
<dbReference type="OrthoDB" id="422086at2759"/>
<protein>
    <submittedName>
        <fullName evidence="2">Uncharacterized protein</fullName>
    </submittedName>
</protein>
<dbReference type="Proteomes" id="UP000799324">
    <property type="component" value="Unassembled WGS sequence"/>
</dbReference>
<feature type="region of interest" description="Disordered" evidence="1">
    <location>
        <begin position="228"/>
        <end position="263"/>
    </location>
</feature>
<dbReference type="EMBL" id="MU004395">
    <property type="protein sequence ID" value="KAF2652725.1"/>
    <property type="molecule type" value="Genomic_DNA"/>
</dbReference>
<gene>
    <name evidence="2" type="ORF">K491DRAFT_718677</name>
</gene>